<evidence type="ECO:0000259" key="2">
    <source>
        <dbReference type="Pfam" id="PF01656"/>
    </source>
</evidence>
<feature type="domain" description="CobQ/CobB/MinD/ParA nucleotide binding" evidence="2">
    <location>
        <begin position="319"/>
        <end position="517"/>
    </location>
</feature>
<dbReference type="InterPro" id="IPR050625">
    <property type="entry name" value="ParA/MinD_ATPase"/>
</dbReference>
<dbReference type="InterPro" id="IPR027417">
    <property type="entry name" value="P-loop_NTPase"/>
</dbReference>
<feature type="compositionally biased region" description="Basic and acidic residues" evidence="1">
    <location>
        <begin position="91"/>
        <end position="103"/>
    </location>
</feature>
<accession>A0ABU5T3F0</accession>
<gene>
    <name evidence="3" type="ORF">SPF06_02850</name>
</gene>
<dbReference type="Gene3D" id="3.40.50.300">
    <property type="entry name" value="P-loop containing nucleotide triphosphate hydrolases"/>
    <property type="match status" value="1"/>
</dbReference>
<sequence>MVDDGTQQAETAQAALGRDPGDGGDPARDSGEAAPRHLTRRELRKMREAEEAARAEHAELTWDQLFAAPPVEPHEAWVEPGPALGSIETPADDRAPAEPDTRPLRAVVPPLPEAPPLSALNAAPDSAVVRGQDAGEPVAAGDQPSLGGMIGEPEPGPEQAASPEPGVEPELAAAPEPAIEPELTAEPSEWVGEPPAFVPAGAVPAEAFMPAEAVTPAEALMPAEALVPAEQPVEATVEAEQFAERMAPAAQLPEAVARAEQPAGFVKAAPSVAPRGFRGFLYRITGGALNLGPTAAEEAEAELDRRIRRRLDGSRNTVFLSLKGGVGKTSTTVGVGLTLADLRSGSVCAIDANPDAGDLIERALGEGAYESERELNITRLVRELGDGDSRVALDRYLHEVGRLRLLAGEQDPDISDSLRAEDYQRIYGLVSLHYGVTLTDCGTGVSRPSMRGILESADNVVVASGFAVSGAKRARDTLAWLAGHGFAELAENAIVVVTDKDDVSGRVDKHAIEATLAGMCRTLISVPHDRAVADGDLVSLETVRPETRRAYKEIAAAIVDGYR</sequence>
<feature type="compositionally biased region" description="Polar residues" evidence="1">
    <location>
        <begin position="1"/>
        <end position="11"/>
    </location>
</feature>
<feature type="compositionally biased region" description="Basic and acidic residues" evidence="1">
    <location>
        <begin position="19"/>
        <end position="35"/>
    </location>
</feature>
<proteinExistence type="predicted"/>
<feature type="region of interest" description="Disordered" evidence="1">
    <location>
        <begin position="1"/>
        <end position="56"/>
    </location>
</feature>
<reference evidence="3 4" key="1">
    <citation type="submission" date="2023-12" db="EMBL/GenBank/DDBJ databases">
        <title>Sinomonas terricola sp. nov, isolated from litchi orchard soil in Guangdong, PR China.</title>
        <authorList>
            <person name="Jiaxin W."/>
            <person name="Yang Z."/>
            <person name="Honghui Z."/>
        </authorList>
    </citation>
    <scope>NUCLEOTIDE SEQUENCE [LARGE SCALE GENOMIC DNA]</scope>
    <source>
        <strain evidence="3 4">JGH33</strain>
    </source>
</reference>
<dbReference type="Pfam" id="PF01656">
    <property type="entry name" value="CbiA"/>
    <property type="match status" value="1"/>
</dbReference>
<dbReference type="PANTHER" id="PTHR43384:SF14">
    <property type="entry name" value="ESX-1 SECRETION-ASSOCIATED PROTEIN ESPI"/>
    <property type="match status" value="1"/>
</dbReference>
<dbReference type="InterPro" id="IPR002586">
    <property type="entry name" value="CobQ/CobB/MinD/ParA_Nub-bd_dom"/>
</dbReference>
<dbReference type="EMBL" id="JAYGGQ010000001">
    <property type="protein sequence ID" value="MEA5453651.1"/>
    <property type="molecule type" value="Genomic_DNA"/>
</dbReference>
<feature type="region of interest" description="Disordered" evidence="1">
    <location>
        <begin position="74"/>
        <end position="170"/>
    </location>
</feature>
<dbReference type="PANTHER" id="PTHR43384">
    <property type="entry name" value="SEPTUM SITE-DETERMINING PROTEIN MIND HOMOLOG, CHLOROPLASTIC-RELATED"/>
    <property type="match status" value="1"/>
</dbReference>
<evidence type="ECO:0000313" key="4">
    <source>
        <dbReference type="Proteomes" id="UP001304769"/>
    </source>
</evidence>
<dbReference type="Proteomes" id="UP001304769">
    <property type="component" value="Unassembled WGS sequence"/>
</dbReference>
<dbReference type="RefSeq" id="WP_323277402.1">
    <property type="nucleotide sequence ID" value="NZ_JAYGGQ010000001.1"/>
</dbReference>
<evidence type="ECO:0000256" key="1">
    <source>
        <dbReference type="SAM" id="MobiDB-lite"/>
    </source>
</evidence>
<organism evidence="3 4">
    <name type="scientific">Sinomonas terricola</name>
    <dbReference type="NCBI Taxonomy" id="3110330"/>
    <lineage>
        <taxon>Bacteria</taxon>
        <taxon>Bacillati</taxon>
        <taxon>Actinomycetota</taxon>
        <taxon>Actinomycetes</taxon>
        <taxon>Micrococcales</taxon>
        <taxon>Micrococcaceae</taxon>
        <taxon>Sinomonas</taxon>
    </lineage>
</organism>
<keyword evidence="4" id="KW-1185">Reference proteome</keyword>
<feature type="compositionally biased region" description="Basic and acidic residues" evidence="1">
    <location>
        <begin position="45"/>
        <end position="56"/>
    </location>
</feature>
<comment type="caution">
    <text evidence="3">The sequence shown here is derived from an EMBL/GenBank/DDBJ whole genome shotgun (WGS) entry which is preliminary data.</text>
</comment>
<protein>
    <submittedName>
        <fullName evidence="3">MinD/ParA family protein</fullName>
    </submittedName>
</protein>
<feature type="compositionally biased region" description="Low complexity" evidence="1">
    <location>
        <begin position="116"/>
        <end position="127"/>
    </location>
</feature>
<name>A0ABU5T3F0_9MICC</name>
<evidence type="ECO:0000313" key="3">
    <source>
        <dbReference type="EMBL" id="MEA5453651.1"/>
    </source>
</evidence>
<dbReference type="SUPFAM" id="SSF52540">
    <property type="entry name" value="P-loop containing nucleoside triphosphate hydrolases"/>
    <property type="match status" value="1"/>
</dbReference>